<gene>
    <name evidence="5" type="ORF">JOC54_003262</name>
</gene>
<dbReference type="InterPro" id="IPR050399">
    <property type="entry name" value="HPr"/>
</dbReference>
<reference evidence="5" key="1">
    <citation type="submission" date="2021-01" db="EMBL/GenBank/DDBJ databases">
        <title>Genomic Encyclopedia of Type Strains, Phase IV (KMG-IV): sequencing the most valuable type-strain genomes for metagenomic binning, comparative biology and taxonomic classification.</title>
        <authorList>
            <person name="Goeker M."/>
        </authorList>
    </citation>
    <scope>NUCLEOTIDE SEQUENCE</scope>
    <source>
        <strain evidence="5">DSM 21943</strain>
    </source>
</reference>
<evidence type="ECO:0000256" key="3">
    <source>
        <dbReference type="ARBA" id="ARBA00022683"/>
    </source>
</evidence>
<keyword evidence="2" id="KW-0963">Cytoplasm</keyword>
<dbReference type="PRINTS" id="PR00107">
    <property type="entry name" value="PHOSPHOCPHPR"/>
</dbReference>
<dbReference type="PANTHER" id="PTHR33705:SF2">
    <property type="entry name" value="PHOSPHOCARRIER PROTEIN NPR"/>
    <property type="match status" value="1"/>
</dbReference>
<dbReference type="RefSeq" id="WP_204467368.1">
    <property type="nucleotide sequence ID" value="NZ_JAFBCV010000011.1"/>
</dbReference>
<dbReference type="NCBIfam" id="TIGR01003">
    <property type="entry name" value="PTS_HPr_family"/>
    <property type="match status" value="1"/>
</dbReference>
<evidence type="ECO:0000256" key="1">
    <source>
        <dbReference type="ARBA" id="ARBA00004496"/>
    </source>
</evidence>
<name>A0ABS2T0H3_9BACI</name>
<sequence>MEKIIQIGLTEGLHAKTAGAFVHEASQFKSDVHLKKGFSVINAKSILGLMSIVLHAGDEVTLTATGDDEEEALKQLSALLEGDRTS</sequence>
<dbReference type="Proteomes" id="UP001179280">
    <property type="component" value="Unassembled WGS sequence"/>
</dbReference>
<dbReference type="CDD" id="cd00367">
    <property type="entry name" value="PTS-HPr_like"/>
    <property type="match status" value="1"/>
</dbReference>
<keyword evidence="6" id="KW-1185">Reference proteome</keyword>
<evidence type="ECO:0000313" key="5">
    <source>
        <dbReference type="EMBL" id="MBM7839982.1"/>
    </source>
</evidence>
<dbReference type="SUPFAM" id="SSF55594">
    <property type="entry name" value="HPr-like"/>
    <property type="match status" value="1"/>
</dbReference>
<dbReference type="Pfam" id="PF00381">
    <property type="entry name" value="PTS-HPr"/>
    <property type="match status" value="1"/>
</dbReference>
<dbReference type="Gene3D" id="3.30.1340.10">
    <property type="entry name" value="HPr-like"/>
    <property type="match status" value="1"/>
</dbReference>
<accession>A0ABS2T0H3</accession>
<organism evidence="5 6">
    <name type="scientific">Shouchella xiaoxiensis</name>
    <dbReference type="NCBI Taxonomy" id="766895"/>
    <lineage>
        <taxon>Bacteria</taxon>
        <taxon>Bacillati</taxon>
        <taxon>Bacillota</taxon>
        <taxon>Bacilli</taxon>
        <taxon>Bacillales</taxon>
        <taxon>Bacillaceae</taxon>
        <taxon>Shouchella</taxon>
    </lineage>
</organism>
<evidence type="ECO:0000313" key="6">
    <source>
        <dbReference type="Proteomes" id="UP001179280"/>
    </source>
</evidence>
<dbReference type="EMBL" id="JAFBCV010000011">
    <property type="protein sequence ID" value="MBM7839982.1"/>
    <property type="molecule type" value="Genomic_DNA"/>
</dbReference>
<comment type="caution">
    <text evidence="5">The sequence shown here is derived from an EMBL/GenBank/DDBJ whole genome shotgun (WGS) entry which is preliminary data.</text>
</comment>
<evidence type="ECO:0000256" key="2">
    <source>
        <dbReference type="ARBA" id="ARBA00022490"/>
    </source>
</evidence>
<evidence type="ECO:0000259" key="4">
    <source>
        <dbReference type="PROSITE" id="PS51350"/>
    </source>
</evidence>
<dbReference type="PANTHER" id="PTHR33705">
    <property type="entry name" value="PHOSPHOCARRIER PROTEIN HPR"/>
    <property type="match status" value="1"/>
</dbReference>
<feature type="domain" description="HPr" evidence="4">
    <location>
        <begin position="1"/>
        <end position="86"/>
    </location>
</feature>
<keyword evidence="3" id="KW-0598">Phosphotransferase system</keyword>
<protein>
    <submittedName>
        <fullName evidence="5">Phosphotransferase system HPr (HPr) family protein</fullName>
    </submittedName>
</protein>
<dbReference type="InterPro" id="IPR000032">
    <property type="entry name" value="HPr-like"/>
</dbReference>
<dbReference type="PROSITE" id="PS51350">
    <property type="entry name" value="PTS_HPR_DOM"/>
    <property type="match status" value="1"/>
</dbReference>
<proteinExistence type="predicted"/>
<comment type="subcellular location">
    <subcellularLocation>
        <location evidence="1">Cytoplasm</location>
    </subcellularLocation>
</comment>
<dbReference type="InterPro" id="IPR035895">
    <property type="entry name" value="HPr-like_sf"/>
</dbReference>